<dbReference type="OrthoDB" id="604358at2"/>
<dbReference type="InterPro" id="IPR008969">
    <property type="entry name" value="CarboxyPept-like_regulatory"/>
</dbReference>
<feature type="signal peptide" evidence="3">
    <location>
        <begin position="1"/>
        <end position="19"/>
    </location>
</feature>
<keyword evidence="1" id="KW-0998">Cell outer membrane</keyword>
<dbReference type="InterPro" id="IPR039426">
    <property type="entry name" value="TonB-dep_rcpt-like"/>
</dbReference>
<evidence type="ECO:0000313" key="8">
    <source>
        <dbReference type="Proteomes" id="UP000183788"/>
    </source>
</evidence>
<dbReference type="PROSITE" id="PS52016">
    <property type="entry name" value="TONB_DEPENDENT_REC_3"/>
    <property type="match status" value="1"/>
</dbReference>
<evidence type="ECO:0000313" key="9">
    <source>
        <dbReference type="Proteomes" id="UP001326715"/>
    </source>
</evidence>
<comment type="subcellular location">
    <subcellularLocation>
        <location evidence="1">Cell outer membrane</location>
        <topology evidence="1">Multi-pass membrane protein</topology>
    </subcellularLocation>
</comment>
<keyword evidence="1" id="KW-0813">Transport</keyword>
<dbReference type="NCBIfam" id="TIGR04057">
    <property type="entry name" value="SusC_RagA_signa"/>
    <property type="match status" value="1"/>
</dbReference>
<evidence type="ECO:0000256" key="1">
    <source>
        <dbReference type="PROSITE-ProRule" id="PRU01360"/>
    </source>
</evidence>
<dbReference type="Pfam" id="PF07715">
    <property type="entry name" value="Plug"/>
    <property type="match status" value="1"/>
</dbReference>
<protein>
    <submittedName>
        <fullName evidence="7">TonB-dependent receptor</fullName>
    </submittedName>
    <submittedName>
        <fullName evidence="6">TonB-linked outer membrane protein, SusC/RagA family</fullName>
    </submittedName>
</protein>
<reference evidence="7 9" key="2">
    <citation type="submission" date="2023-11" db="EMBL/GenBank/DDBJ databases">
        <title>MicrobeMod: A computational toolkit for identifying prokaryotic methylation and restriction-modification with nanopore sequencing.</title>
        <authorList>
            <person name="Crits-Christoph A."/>
            <person name="Kang S.C."/>
            <person name="Lee H."/>
            <person name="Ostrov N."/>
        </authorList>
    </citation>
    <scope>NUCLEOTIDE SEQUENCE [LARGE SCALE GENOMIC DNA]</scope>
    <source>
        <strain evidence="7 9">ATCC 23090</strain>
    </source>
</reference>
<dbReference type="Gene3D" id="2.170.130.10">
    <property type="entry name" value="TonB-dependent receptor, plug domain"/>
    <property type="match status" value="1"/>
</dbReference>
<dbReference type="InterPro" id="IPR023996">
    <property type="entry name" value="TonB-dep_OMP_SusC/RagA"/>
</dbReference>
<dbReference type="Proteomes" id="UP001326715">
    <property type="component" value="Chromosome"/>
</dbReference>
<organism evidence="6 8">
    <name type="scientific">Chitinophaga sancti</name>
    <dbReference type="NCBI Taxonomy" id="1004"/>
    <lineage>
        <taxon>Bacteria</taxon>
        <taxon>Pseudomonadati</taxon>
        <taxon>Bacteroidota</taxon>
        <taxon>Chitinophagia</taxon>
        <taxon>Chitinophagales</taxon>
        <taxon>Chitinophagaceae</taxon>
        <taxon>Chitinophaga</taxon>
    </lineage>
</organism>
<proteinExistence type="inferred from homology"/>
<evidence type="ECO:0000313" key="6">
    <source>
        <dbReference type="EMBL" id="SFW46664.1"/>
    </source>
</evidence>
<dbReference type="SUPFAM" id="SSF56935">
    <property type="entry name" value="Porins"/>
    <property type="match status" value="1"/>
</dbReference>
<dbReference type="EMBL" id="FPIZ01000005">
    <property type="protein sequence ID" value="SFW46664.1"/>
    <property type="molecule type" value="Genomic_DNA"/>
</dbReference>
<keyword evidence="3" id="KW-0732">Signal</keyword>
<evidence type="ECO:0000259" key="5">
    <source>
        <dbReference type="Pfam" id="PF07715"/>
    </source>
</evidence>
<keyword evidence="1" id="KW-1134">Transmembrane beta strand</keyword>
<sequence>MKRWLCILLFTCCVLNTYAQSRIVKGRVTDESGQPIIGATVKVLGTAIGTGTDEKGQFSLNATENPTLVISSIGFLSDTVLVTAQADVRVIMKSNVASLNDVVVVGYGTQKKVNLTGAVTQVSGKVLENRPIPNLSQGLQGVIPNLNLTMGDGKPIQSPAYNIRGTTSIGQGGNALVLIDGVEGDPSMLNPSDVASISVLKDASSAAVYGARAAFGVVLITTKTPTKDKVTVTYTSNYSSKKPTTIPDMVSNGYQYAVGFSDAWSAWNDYAQTPQNINKTQKFSAAYLQALKEHNDNPALPKTDKDANGNYVYYGNTDWYDLLYKNHTASMDQNLSVSGSSGNASYYITGRYYGQDGLFRFNSDDYKMYNMRAKGTIQLTPWLQVYNNTEYANRSYHNPLNVGEGGGIFRNMADEAHPTSMLLNPDGSLTYTAAYTVGDLYYGKNGINLARQIFRNTTGFTANVLKNKLRIIGNMTWQNITDDQKRRRVQVPYSAAPGVVAYVGTGYNELMNADSSTKYLATNLYAEYETNIGHDHYFKAMAGVNYEQSTGSGFSLTRNGLIYSDANDMNLALGSNISTSGGYEKWAIQGEFFRLNYAFKERYLLEVNGRYDGSSKFPTDQRYAFFPSVSGGWRVSKEAFWKVPAKAISDLKVRGSWGSLGNGNINSYAFQEKFAISQSTRVINGVRPQQTVQPSVIPNGLTWETSTTRNIGLDLSALNDHLTFSGDMYTRVTTDMFTVGQTLPAVFGTDVPKGNYADLKTKGWEVSVTWRDQFNVAEKPLHYSVTANVADYTAKITKYNNTNNKLTDYYAGQTVGEIWGYENDGYWTADNVGKAAAAQALFKASNSGQWLPGDIKFKDRNGDGVINNGTNTVGNPGDMRVIGNSTPRYTYGVGINADWNNFFFGVFFQGVGKQDWWPGNENDVFWGQYNRPYNYMPKSQIGKIWSAENPNTYFPRYRGYVAQNGSGELYAKQTKYLQNVRYLRMKNIQVGYSLPKALVSRAKLQAAKIYLSGENLFSWSPLYKVTKDLDVESIGRSDMIANPNPTDNMGNGNNYPILKSFTLGLNITL</sequence>
<dbReference type="SUPFAM" id="SSF49464">
    <property type="entry name" value="Carboxypeptidase regulatory domain-like"/>
    <property type="match status" value="1"/>
</dbReference>
<feature type="domain" description="TonB-dependent receptor-like beta-barrel" evidence="4">
    <location>
        <begin position="438"/>
        <end position="929"/>
    </location>
</feature>
<dbReference type="STRING" id="1004.SAMN05661012_01952"/>
<feature type="chain" id="PRO_5012227764" evidence="3">
    <location>
        <begin position="20"/>
        <end position="1069"/>
    </location>
</feature>
<name>A0A1K1PFW7_9BACT</name>
<keyword evidence="9" id="KW-1185">Reference proteome</keyword>
<dbReference type="EMBL" id="CP140154">
    <property type="protein sequence ID" value="WQG88491.1"/>
    <property type="molecule type" value="Genomic_DNA"/>
</dbReference>
<dbReference type="InterPro" id="IPR000531">
    <property type="entry name" value="Beta-barrel_TonB"/>
</dbReference>
<dbReference type="GO" id="GO:0009279">
    <property type="term" value="C:cell outer membrane"/>
    <property type="evidence" value="ECO:0007669"/>
    <property type="project" value="UniProtKB-SubCell"/>
</dbReference>
<reference evidence="6 8" key="1">
    <citation type="submission" date="2016-11" db="EMBL/GenBank/DDBJ databases">
        <authorList>
            <person name="Jaros S."/>
            <person name="Januszkiewicz K."/>
            <person name="Wedrychowicz H."/>
        </authorList>
    </citation>
    <scope>NUCLEOTIDE SEQUENCE [LARGE SCALE GENOMIC DNA]</scope>
    <source>
        <strain evidence="6 8">DSM 784</strain>
    </source>
</reference>
<dbReference type="InterPro" id="IPR012910">
    <property type="entry name" value="Plug_dom"/>
</dbReference>
<evidence type="ECO:0000256" key="2">
    <source>
        <dbReference type="RuleBase" id="RU003357"/>
    </source>
</evidence>
<dbReference type="AlphaFoldDB" id="A0A1K1PFW7"/>
<dbReference type="Pfam" id="PF00593">
    <property type="entry name" value="TonB_dep_Rec_b-barrel"/>
    <property type="match status" value="1"/>
</dbReference>
<comment type="similarity">
    <text evidence="1 2">Belongs to the TonB-dependent receptor family.</text>
</comment>
<dbReference type="InterPro" id="IPR037066">
    <property type="entry name" value="Plug_dom_sf"/>
</dbReference>
<accession>A0A1K1PFW7</accession>
<dbReference type="Gene3D" id="2.60.40.1120">
    <property type="entry name" value="Carboxypeptidase-like, regulatory domain"/>
    <property type="match status" value="1"/>
</dbReference>
<keyword evidence="1" id="KW-0812">Transmembrane</keyword>
<gene>
    <name evidence="6" type="ORF">SAMN05661012_01952</name>
    <name evidence="7" type="ORF">SR876_26565</name>
</gene>
<dbReference type="Pfam" id="PF13715">
    <property type="entry name" value="CarbopepD_reg_2"/>
    <property type="match status" value="1"/>
</dbReference>
<dbReference type="NCBIfam" id="TIGR04056">
    <property type="entry name" value="OMP_RagA_SusC"/>
    <property type="match status" value="1"/>
</dbReference>
<keyword evidence="1 2" id="KW-0472">Membrane</keyword>
<dbReference type="Proteomes" id="UP000183788">
    <property type="component" value="Unassembled WGS sequence"/>
</dbReference>
<dbReference type="InterPro" id="IPR023997">
    <property type="entry name" value="TonB-dep_OMP_SusC/RagA_CS"/>
</dbReference>
<evidence type="ECO:0000259" key="4">
    <source>
        <dbReference type="Pfam" id="PF00593"/>
    </source>
</evidence>
<feature type="domain" description="TonB-dependent receptor plug" evidence="5">
    <location>
        <begin position="112"/>
        <end position="217"/>
    </location>
</feature>
<evidence type="ECO:0000256" key="3">
    <source>
        <dbReference type="SAM" id="SignalP"/>
    </source>
</evidence>
<keyword evidence="7" id="KW-0675">Receptor</keyword>
<dbReference type="RefSeq" id="WP_083571461.1">
    <property type="nucleotide sequence ID" value="NZ_CP139972.1"/>
</dbReference>
<evidence type="ECO:0000313" key="7">
    <source>
        <dbReference type="EMBL" id="WQG88491.1"/>
    </source>
</evidence>
<keyword evidence="2" id="KW-0798">TonB box</keyword>